<dbReference type="Proteomes" id="UP000232883">
    <property type="component" value="Chromosome"/>
</dbReference>
<organism evidence="6 7">
    <name type="scientific">Spirosoma pollinicola</name>
    <dbReference type="NCBI Taxonomy" id="2057025"/>
    <lineage>
        <taxon>Bacteria</taxon>
        <taxon>Pseudomonadati</taxon>
        <taxon>Bacteroidota</taxon>
        <taxon>Cytophagia</taxon>
        <taxon>Cytophagales</taxon>
        <taxon>Cytophagaceae</taxon>
        <taxon>Spirosoma</taxon>
    </lineage>
</organism>
<keyword evidence="2" id="KW-1277">Toxin-antitoxin system</keyword>
<keyword evidence="4" id="KW-0547">Nucleotide-binding</keyword>
<accession>A0A2K8Z0C3</accession>
<dbReference type="GO" id="GO:0110001">
    <property type="term" value="C:toxin-antitoxin complex"/>
    <property type="evidence" value="ECO:0007669"/>
    <property type="project" value="InterPro"/>
</dbReference>
<evidence type="ECO:0000256" key="1">
    <source>
        <dbReference type="ARBA" id="ARBA00022553"/>
    </source>
</evidence>
<dbReference type="AlphaFoldDB" id="A0A2K8Z0C3"/>
<keyword evidence="3" id="KW-0540">Nuclease</keyword>
<gene>
    <name evidence="6" type="ORF">CWM47_16570</name>
</gene>
<dbReference type="GO" id="GO:0016740">
    <property type="term" value="F:transferase activity"/>
    <property type="evidence" value="ECO:0007669"/>
    <property type="project" value="UniProtKB-KW"/>
</dbReference>
<evidence type="ECO:0000256" key="5">
    <source>
        <dbReference type="ARBA" id="ARBA00022801"/>
    </source>
</evidence>
<protein>
    <submittedName>
        <fullName evidence="6">Nucleotidyltransferase</fullName>
    </submittedName>
</protein>
<keyword evidence="7" id="KW-1185">Reference proteome</keyword>
<dbReference type="PANTHER" id="PTHR34139:SF1">
    <property type="entry name" value="RNASE MJ1380-RELATED"/>
    <property type="match status" value="1"/>
</dbReference>
<name>A0A2K8Z0C3_9BACT</name>
<reference evidence="6 7" key="1">
    <citation type="submission" date="2017-11" db="EMBL/GenBank/DDBJ databases">
        <title>Taxonomic description and genome sequences of Spirosoma HA7 sp. nov., isolated from pollen microhabitat of Corylus avellana.</title>
        <authorList>
            <person name="Ambika Manirajan B."/>
            <person name="Suarez C."/>
            <person name="Ratering S."/>
            <person name="Geissler-Plaum R."/>
            <person name="Cardinale M."/>
            <person name="Sylvia S."/>
        </authorList>
    </citation>
    <scope>NUCLEOTIDE SEQUENCE [LARGE SCALE GENOMIC DNA]</scope>
    <source>
        <strain evidence="6 7">HA7</strain>
    </source>
</reference>
<evidence type="ECO:0000256" key="3">
    <source>
        <dbReference type="ARBA" id="ARBA00022722"/>
    </source>
</evidence>
<evidence type="ECO:0000313" key="7">
    <source>
        <dbReference type="Proteomes" id="UP000232883"/>
    </source>
</evidence>
<evidence type="ECO:0000313" key="6">
    <source>
        <dbReference type="EMBL" id="AUD03305.1"/>
    </source>
</evidence>
<dbReference type="RefSeq" id="WP_100989373.1">
    <property type="nucleotide sequence ID" value="NZ_CP025096.1"/>
</dbReference>
<dbReference type="EMBL" id="CP025096">
    <property type="protein sequence ID" value="AUD03305.1"/>
    <property type="molecule type" value="Genomic_DNA"/>
</dbReference>
<evidence type="ECO:0000256" key="4">
    <source>
        <dbReference type="ARBA" id="ARBA00022741"/>
    </source>
</evidence>
<keyword evidence="5" id="KW-0378">Hydrolase</keyword>
<keyword evidence="1" id="KW-0597">Phosphoprotein</keyword>
<dbReference type="GO" id="GO:0004540">
    <property type="term" value="F:RNA nuclease activity"/>
    <property type="evidence" value="ECO:0007669"/>
    <property type="project" value="InterPro"/>
</dbReference>
<dbReference type="PANTHER" id="PTHR34139">
    <property type="entry name" value="UPF0331 PROTEIN MJ0127"/>
    <property type="match status" value="1"/>
</dbReference>
<evidence type="ECO:0000256" key="2">
    <source>
        <dbReference type="ARBA" id="ARBA00022649"/>
    </source>
</evidence>
<dbReference type="KEGG" id="spir:CWM47_16570"/>
<keyword evidence="6" id="KW-0808">Transferase</keyword>
<dbReference type="GO" id="GO:0000166">
    <property type="term" value="F:nucleotide binding"/>
    <property type="evidence" value="ECO:0007669"/>
    <property type="project" value="UniProtKB-KW"/>
</dbReference>
<dbReference type="Pfam" id="PF01934">
    <property type="entry name" value="HepT-like"/>
    <property type="match status" value="1"/>
</dbReference>
<sequence>MFRFALERQLEIIGEAANHLSVPLKESAPETEWRKIIAFRHFVTHEYFGIDLELLWDITTQKLDPLRQTVERILAEQFLE</sequence>
<dbReference type="InterPro" id="IPR051813">
    <property type="entry name" value="HepT_RNase_toxin"/>
</dbReference>
<dbReference type="OrthoDB" id="955324at2"/>
<dbReference type="GO" id="GO:0016787">
    <property type="term" value="F:hydrolase activity"/>
    <property type="evidence" value="ECO:0007669"/>
    <property type="project" value="UniProtKB-KW"/>
</dbReference>
<proteinExistence type="predicted"/>
<dbReference type="InterPro" id="IPR008201">
    <property type="entry name" value="HepT-like"/>
</dbReference>